<dbReference type="Proteomes" id="UP000008383">
    <property type="component" value="Unassembled WGS sequence"/>
</dbReference>
<dbReference type="HOGENOM" id="CLU_2009508_0_0_1"/>
<keyword evidence="2" id="KW-1185">Reference proteome</keyword>
<organism evidence="1 2">
    <name type="scientific">Trichophyton verrucosum (strain HKI 0517)</name>
    <dbReference type="NCBI Taxonomy" id="663202"/>
    <lineage>
        <taxon>Eukaryota</taxon>
        <taxon>Fungi</taxon>
        <taxon>Dikarya</taxon>
        <taxon>Ascomycota</taxon>
        <taxon>Pezizomycotina</taxon>
        <taxon>Eurotiomycetes</taxon>
        <taxon>Eurotiomycetidae</taxon>
        <taxon>Onygenales</taxon>
        <taxon>Arthrodermataceae</taxon>
        <taxon>Trichophyton</taxon>
    </lineage>
</organism>
<proteinExistence type="predicted"/>
<protein>
    <submittedName>
        <fullName evidence="1">Uncharacterized protein</fullName>
    </submittedName>
</protein>
<comment type="caution">
    <text evidence="1">The sequence shown here is derived from an EMBL/GenBank/DDBJ whole genome shotgun (WGS) entry which is preliminary data.</text>
</comment>
<sequence length="124" mass="13767">QDQRALMEFVAATSINISSLPPAALRRRRNKKFKDAKAADLISQASRIGTWDACFDAAKLPRQKAKPVLIFISVISVIVVTRTANRQPPPSIRALADKDDEQRVVLARTLTEKEPAPTTTCYFC</sequence>
<evidence type="ECO:0000313" key="1">
    <source>
        <dbReference type="EMBL" id="EFE43011.1"/>
    </source>
</evidence>
<gene>
    <name evidence="1" type="ORF">TRV_02204</name>
</gene>
<dbReference type="RefSeq" id="XP_003023629.1">
    <property type="nucleotide sequence ID" value="XM_003023583.1"/>
</dbReference>
<evidence type="ECO:0000313" key="2">
    <source>
        <dbReference type="Proteomes" id="UP000008383"/>
    </source>
</evidence>
<dbReference type="EMBL" id="ACYE01000118">
    <property type="protein sequence ID" value="EFE43011.1"/>
    <property type="molecule type" value="Genomic_DNA"/>
</dbReference>
<dbReference type="KEGG" id="tve:TRV_02204"/>
<dbReference type="AlphaFoldDB" id="D4D534"/>
<reference evidence="2" key="1">
    <citation type="journal article" date="2011" name="Genome Biol.">
        <title>Comparative and functional genomics provide insights into the pathogenicity of dermatophytic fungi.</title>
        <authorList>
            <person name="Burmester A."/>
            <person name="Shelest E."/>
            <person name="Gloeckner G."/>
            <person name="Heddergott C."/>
            <person name="Schindler S."/>
            <person name="Staib P."/>
            <person name="Heidel A."/>
            <person name="Felder M."/>
            <person name="Petzold A."/>
            <person name="Szafranski K."/>
            <person name="Feuermann M."/>
            <person name="Pedruzzi I."/>
            <person name="Priebe S."/>
            <person name="Groth M."/>
            <person name="Winkler R."/>
            <person name="Li W."/>
            <person name="Kniemeyer O."/>
            <person name="Schroeckh V."/>
            <person name="Hertweck C."/>
            <person name="Hube B."/>
            <person name="White T.C."/>
            <person name="Platzer M."/>
            <person name="Guthke R."/>
            <person name="Heitman J."/>
            <person name="Woestemeyer J."/>
            <person name="Zipfel P.F."/>
            <person name="Monod M."/>
            <person name="Brakhage A.A."/>
        </authorList>
    </citation>
    <scope>NUCLEOTIDE SEQUENCE [LARGE SCALE GENOMIC DNA]</scope>
    <source>
        <strain evidence="2">HKI 0517</strain>
    </source>
</reference>
<name>D4D534_TRIVH</name>
<dbReference type="GeneID" id="9582203"/>
<feature type="non-terminal residue" evidence="1">
    <location>
        <position position="1"/>
    </location>
</feature>
<accession>D4D534</accession>